<accession>F4WB22</accession>
<reference evidence="2" key="1">
    <citation type="submission" date="2011-02" db="EMBL/GenBank/DDBJ databases">
        <title>The genome of the leaf-cutting ant Acromyrmex echinatior suggests key adaptations to social evolution and fungus farming.</title>
        <authorList>
            <person name="Nygaard S."/>
            <person name="Zhang G."/>
        </authorList>
    </citation>
    <scope>NUCLEOTIDE SEQUENCE</scope>
</reference>
<organism evidence="3">
    <name type="scientific">Acromyrmex echinatior</name>
    <name type="common">Panamanian leafcutter ant</name>
    <name type="synonym">Acromyrmex octospinosus echinatior</name>
    <dbReference type="NCBI Taxonomy" id="103372"/>
    <lineage>
        <taxon>Eukaryota</taxon>
        <taxon>Metazoa</taxon>
        <taxon>Ecdysozoa</taxon>
        <taxon>Arthropoda</taxon>
        <taxon>Hexapoda</taxon>
        <taxon>Insecta</taxon>
        <taxon>Pterygota</taxon>
        <taxon>Neoptera</taxon>
        <taxon>Endopterygota</taxon>
        <taxon>Hymenoptera</taxon>
        <taxon>Apocrita</taxon>
        <taxon>Aculeata</taxon>
        <taxon>Formicoidea</taxon>
        <taxon>Formicidae</taxon>
        <taxon>Myrmicinae</taxon>
        <taxon>Acromyrmex</taxon>
    </lineage>
</organism>
<evidence type="ECO:0000313" key="2">
    <source>
        <dbReference type="EMBL" id="EGI68642.1"/>
    </source>
</evidence>
<keyword evidence="3" id="KW-1185">Reference proteome</keyword>
<sequence length="75" mass="8816">MKTVIFLALLATVHRSIHNGKEEGKNIDTHYSYVKNNLEWRRRNALVEMAKCIQKWTFMEEALTDVITQIQVINL</sequence>
<dbReference type="Proteomes" id="UP000007755">
    <property type="component" value="Unassembled WGS sequence"/>
</dbReference>
<evidence type="ECO:0000313" key="3">
    <source>
        <dbReference type="Proteomes" id="UP000007755"/>
    </source>
</evidence>
<evidence type="ECO:0008006" key="4">
    <source>
        <dbReference type="Google" id="ProtNLM"/>
    </source>
</evidence>
<name>F4WB22_ACREC</name>
<proteinExistence type="predicted"/>
<dbReference type="EMBL" id="GL888056">
    <property type="protein sequence ID" value="EGI68642.1"/>
    <property type="molecule type" value="Genomic_DNA"/>
</dbReference>
<dbReference type="InParanoid" id="F4WB22"/>
<dbReference type="AlphaFoldDB" id="F4WB22"/>
<protein>
    <recommendedName>
        <fullName evidence="4">Secreted protein</fullName>
    </recommendedName>
</protein>
<feature type="chain" id="PRO_5012994432" description="Secreted protein" evidence="1">
    <location>
        <begin position="16"/>
        <end position="75"/>
    </location>
</feature>
<keyword evidence="1" id="KW-0732">Signal</keyword>
<evidence type="ECO:0000256" key="1">
    <source>
        <dbReference type="SAM" id="SignalP"/>
    </source>
</evidence>
<gene>
    <name evidence="2" type="ORF">G5I_02746</name>
</gene>
<feature type="signal peptide" evidence="1">
    <location>
        <begin position="1"/>
        <end position="15"/>
    </location>
</feature>
<dbReference type="OrthoDB" id="7550206at2759"/>